<reference evidence="2 3" key="1">
    <citation type="submission" date="2017-09" db="EMBL/GenBank/DDBJ databases">
        <title>WGS assembly of Aquilegia coerulea Goldsmith.</title>
        <authorList>
            <person name="Hodges S."/>
            <person name="Kramer E."/>
            <person name="Nordborg M."/>
            <person name="Tomkins J."/>
            <person name="Borevitz J."/>
            <person name="Derieg N."/>
            <person name="Yan J."/>
            <person name="Mihaltcheva S."/>
            <person name="Hayes R.D."/>
            <person name="Rokhsar D."/>
        </authorList>
    </citation>
    <scope>NUCLEOTIDE SEQUENCE [LARGE SCALE GENOMIC DNA]</scope>
    <source>
        <strain evidence="3">cv. Goldsmith</strain>
    </source>
</reference>
<proteinExistence type="predicted"/>
<protein>
    <submittedName>
        <fullName evidence="2">Uncharacterized protein</fullName>
    </submittedName>
</protein>
<dbReference type="AlphaFoldDB" id="A0A2G5ETI9"/>
<dbReference type="EMBL" id="KZ305021">
    <property type="protein sequence ID" value="PIA59040.1"/>
    <property type="molecule type" value="Genomic_DNA"/>
</dbReference>
<evidence type="ECO:0000313" key="2">
    <source>
        <dbReference type="EMBL" id="PIA59040.1"/>
    </source>
</evidence>
<name>A0A2G5ETI9_AQUCA</name>
<feature type="signal peptide" evidence="1">
    <location>
        <begin position="1"/>
        <end position="15"/>
    </location>
</feature>
<sequence length="102" mass="11847">MEICWIIEPFRLVIRLLLIVDLGKIPRNQYFRAETCKHLPSMASKELKLFQSSAKDGSIKASQIIEEMGISLGLIVEVLFQLKRSLEDCLLQRRRKITIYVL</sequence>
<dbReference type="InParanoid" id="A0A2G5ETI9"/>
<keyword evidence="3" id="KW-1185">Reference proteome</keyword>
<accession>A0A2G5ETI9</accession>
<dbReference type="Proteomes" id="UP000230069">
    <property type="component" value="Unassembled WGS sequence"/>
</dbReference>
<keyword evidence="1" id="KW-0732">Signal</keyword>
<evidence type="ECO:0000256" key="1">
    <source>
        <dbReference type="SAM" id="SignalP"/>
    </source>
</evidence>
<organism evidence="2 3">
    <name type="scientific">Aquilegia coerulea</name>
    <name type="common">Rocky mountain columbine</name>
    <dbReference type="NCBI Taxonomy" id="218851"/>
    <lineage>
        <taxon>Eukaryota</taxon>
        <taxon>Viridiplantae</taxon>
        <taxon>Streptophyta</taxon>
        <taxon>Embryophyta</taxon>
        <taxon>Tracheophyta</taxon>
        <taxon>Spermatophyta</taxon>
        <taxon>Magnoliopsida</taxon>
        <taxon>Ranunculales</taxon>
        <taxon>Ranunculaceae</taxon>
        <taxon>Thalictroideae</taxon>
        <taxon>Aquilegia</taxon>
    </lineage>
</organism>
<feature type="chain" id="PRO_5013848487" evidence="1">
    <location>
        <begin position="16"/>
        <end position="102"/>
    </location>
</feature>
<gene>
    <name evidence="2" type="ORF">AQUCO_00400119v1</name>
</gene>
<evidence type="ECO:0000313" key="3">
    <source>
        <dbReference type="Proteomes" id="UP000230069"/>
    </source>
</evidence>